<sequence length="103" mass="11800">MHALLITSPQQKISGQIPYLAIQKLITGQQARHLLVQAQLFNSSGARQLIDYRVRWLDTNGIQVDTYMPWQVFSVEARQSAVLKVVAPNMQARDFVLELKRHD</sequence>
<dbReference type="EMBL" id="MLCN01000011">
    <property type="protein sequence ID" value="ONG41389.1"/>
    <property type="molecule type" value="Genomic_DNA"/>
</dbReference>
<evidence type="ECO:0008006" key="3">
    <source>
        <dbReference type="Google" id="ProtNLM"/>
    </source>
</evidence>
<dbReference type="Gene3D" id="2.60.40.3230">
    <property type="match status" value="1"/>
</dbReference>
<dbReference type="Pfam" id="PF07233">
    <property type="entry name" value="DUF1425"/>
    <property type="match status" value="1"/>
</dbReference>
<name>A0A1S8CX43_9GAMM</name>
<gene>
    <name evidence="1" type="ORF">BKE30_04915</name>
</gene>
<keyword evidence="2" id="KW-1185">Reference proteome</keyword>
<reference evidence="1 2" key="1">
    <citation type="submission" date="2016-10" db="EMBL/GenBank/DDBJ databases">
        <title>Draft Genome sequence of Alkanindiges sp. strain H1.</title>
        <authorList>
            <person name="Subhash Y."/>
            <person name="Lee S."/>
        </authorList>
    </citation>
    <scope>NUCLEOTIDE SEQUENCE [LARGE SCALE GENOMIC DNA]</scope>
    <source>
        <strain evidence="1 2">H1</strain>
    </source>
</reference>
<dbReference type="InterPro" id="IPR010824">
    <property type="entry name" value="DUF1425"/>
</dbReference>
<dbReference type="STRING" id="1907941.BKE30_04915"/>
<proteinExistence type="predicted"/>
<accession>A0A1S8CX43</accession>
<dbReference type="CDD" id="cd09030">
    <property type="entry name" value="DUF1425"/>
    <property type="match status" value="1"/>
</dbReference>
<organism evidence="1 2">
    <name type="scientific">Alkanindiges hydrocarboniclasticus</name>
    <dbReference type="NCBI Taxonomy" id="1907941"/>
    <lineage>
        <taxon>Bacteria</taxon>
        <taxon>Pseudomonadati</taxon>
        <taxon>Pseudomonadota</taxon>
        <taxon>Gammaproteobacteria</taxon>
        <taxon>Moraxellales</taxon>
        <taxon>Moraxellaceae</taxon>
        <taxon>Alkanindiges</taxon>
    </lineage>
</organism>
<dbReference type="AlphaFoldDB" id="A0A1S8CX43"/>
<protein>
    <recommendedName>
        <fullName evidence="3">DUF1425 domain-containing protein</fullName>
    </recommendedName>
</protein>
<evidence type="ECO:0000313" key="2">
    <source>
        <dbReference type="Proteomes" id="UP000192132"/>
    </source>
</evidence>
<comment type="caution">
    <text evidence="1">The sequence shown here is derived from an EMBL/GenBank/DDBJ whole genome shotgun (WGS) entry which is preliminary data.</text>
</comment>
<evidence type="ECO:0000313" key="1">
    <source>
        <dbReference type="EMBL" id="ONG41389.1"/>
    </source>
</evidence>
<dbReference type="Proteomes" id="UP000192132">
    <property type="component" value="Unassembled WGS sequence"/>
</dbReference>
<dbReference type="InterPro" id="IPR038483">
    <property type="entry name" value="YcfL-like_sf"/>
</dbReference>